<keyword evidence="6" id="KW-0679">Respiratory chain</keyword>
<evidence type="ECO:0000256" key="7">
    <source>
        <dbReference type="ARBA" id="ARBA00022692"/>
    </source>
</evidence>
<evidence type="ECO:0000256" key="8">
    <source>
        <dbReference type="ARBA" id="ARBA00022723"/>
    </source>
</evidence>
<proteinExistence type="inferred from homology"/>
<dbReference type="PANTHER" id="PTHR22888">
    <property type="entry name" value="CYTOCHROME C OXIDASE, SUBUNIT II"/>
    <property type="match status" value="1"/>
</dbReference>
<keyword evidence="7 19" id="KW-0812">Transmembrane</keyword>
<gene>
    <name evidence="23" type="primary">coxB</name>
    <name evidence="23" type="ORF">K1X11_022400</name>
</gene>
<dbReference type="Gene3D" id="1.10.760.10">
    <property type="entry name" value="Cytochrome c-like domain"/>
    <property type="match status" value="1"/>
</dbReference>
<dbReference type="Gene3D" id="1.10.287.90">
    <property type="match status" value="1"/>
</dbReference>
<comment type="subcellular location">
    <subcellularLocation>
        <location evidence="1">Membrane</location>
        <topology evidence="1">Multi-pass membrane protein</topology>
    </subcellularLocation>
</comment>
<evidence type="ECO:0000256" key="16">
    <source>
        <dbReference type="ARBA" id="ARBA00031389"/>
    </source>
</evidence>
<dbReference type="Pfam" id="PF00034">
    <property type="entry name" value="Cytochrom_C"/>
    <property type="match status" value="1"/>
</dbReference>
<dbReference type="InterPro" id="IPR034236">
    <property type="entry name" value="CuRO_CcO_Caa3_II"/>
</dbReference>
<evidence type="ECO:0000256" key="10">
    <source>
        <dbReference type="ARBA" id="ARBA00022982"/>
    </source>
</evidence>
<feature type="domain" description="Cytochrome oxidase subunit II transmembrane region profile" evidence="21">
    <location>
        <begin position="28"/>
        <end position="130"/>
    </location>
</feature>
<sequence>MRSLAFSGKLTRSRTLALLLTALLPVMLGGWLDGPQSTLDTKGPVAEAQTGLFYVTLWVTGIIFVIVAAVLAYATIKFKARDSGDEHAEPPPQGHGNPLVEMSLIAASILALVVIAVPTLKGIWYTYDVPEEERENAFHVNATGYQWWFKFEYPNEMATDAFGGETPLVSANELVIPAGRPVRIELRTVDVIHSFWVPKLAGKVDMMPNRGNHLWLQADEPGYFWGQCAEYCGDSHAVMRFRVIALAEDEFNAWLANQKQTARVVEAPEGAELPASFTSYGEFEENQAGWTEEFDADPLGAWRAQQVIDPAAENTALIAAGRHAFTENKCAGCHTVRGHEGAGVVAPDLTRIGARTTIAAGLLENSEMNLYRWITEPHRVKPGNFMYHTRVVPPPGMVIMPGYTTPDPATGEPAEVNIEITDEEAHALVAYLHSLK</sequence>
<evidence type="ECO:0000256" key="3">
    <source>
        <dbReference type="ARBA" id="ARBA00012949"/>
    </source>
</evidence>
<evidence type="ECO:0000256" key="18">
    <source>
        <dbReference type="PROSITE-ProRule" id="PRU00433"/>
    </source>
</evidence>
<evidence type="ECO:0000256" key="15">
    <source>
        <dbReference type="ARBA" id="ARBA00024688"/>
    </source>
</evidence>
<dbReference type="PROSITE" id="PS00078">
    <property type="entry name" value="COX2"/>
    <property type="match status" value="1"/>
</dbReference>
<dbReference type="SUPFAM" id="SSF46626">
    <property type="entry name" value="Cytochrome c"/>
    <property type="match status" value="1"/>
</dbReference>
<dbReference type="InterPro" id="IPR036909">
    <property type="entry name" value="Cyt_c-like_dom_sf"/>
</dbReference>
<reference evidence="23 24" key="1">
    <citation type="submission" date="2021-08" db="EMBL/GenBank/DDBJ databases">
        <authorList>
            <person name="Zhang D."/>
            <person name="Zhang A."/>
            <person name="Wang L."/>
        </authorList>
    </citation>
    <scope>NUCLEOTIDE SEQUENCE [LARGE SCALE GENOMIC DNA]</scope>
    <source>
        <strain evidence="23 24">WL0086</strain>
    </source>
</reference>
<reference evidence="23 24" key="2">
    <citation type="submission" date="2023-12" db="EMBL/GenBank/DDBJ databases">
        <title>Description of an unclassified Opitutus bacterium of Verrucomicrobiota.</title>
        <authorList>
            <person name="Zhang D.-F."/>
        </authorList>
    </citation>
    <scope>NUCLEOTIDE SEQUENCE [LARGE SCALE GENOMIC DNA]</scope>
    <source>
        <strain evidence="23 24">WL0086</strain>
    </source>
</reference>
<dbReference type="EC" id="7.1.1.9" evidence="3"/>
<evidence type="ECO:0000256" key="14">
    <source>
        <dbReference type="ARBA" id="ARBA00023136"/>
    </source>
</evidence>
<dbReference type="CDD" id="cd04213">
    <property type="entry name" value="CuRO_CcO_Caa3_II"/>
    <property type="match status" value="1"/>
</dbReference>
<dbReference type="InterPro" id="IPR011759">
    <property type="entry name" value="Cyt_c_oxidase_su2_TM_dom"/>
</dbReference>
<keyword evidence="8 18" id="KW-0479">Metal-binding</keyword>
<keyword evidence="13" id="KW-0186">Copper</keyword>
<evidence type="ECO:0000256" key="17">
    <source>
        <dbReference type="ARBA" id="ARBA00031399"/>
    </source>
</evidence>
<dbReference type="PRINTS" id="PR01166">
    <property type="entry name" value="CYCOXIDASEII"/>
</dbReference>
<evidence type="ECO:0000256" key="19">
    <source>
        <dbReference type="SAM" id="Phobius"/>
    </source>
</evidence>
<accession>A0ABZ1C7U8</accession>
<evidence type="ECO:0000259" key="21">
    <source>
        <dbReference type="PROSITE" id="PS50999"/>
    </source>
</evidence>
<dbReference type="EMBL" id="CP139781">
    <property type="protein sequence ID" value="WRQ87576.1"/>
    <property type="molecule type" value="Genomic_DNA"/>
</dbReference>
<evidence type="ECO:0000256" key="6">
    <source>
        <dbReference type="ARBA" id="ARBA00022660"/>
    </source>
</evidence>
<dbReference type="NCBIfam" id="TIGR02866">
    <property type="entry name" value="CoxB"/>
    <property type="match status" value="1"/>
</dbReference>
<evidence type="ECO:0000256" key="5">
    <source>
        <dbReference type="ARBA" id="ARBA00022617"/>
    </source>
</evidence>
<evidence type="ECO:0000256" key="9">
    <source>
        <dbReference type="ARBA" id="ARBA00022967"/>
    </source>
</evidence>
<evidence type="ECO:0000313" key="24">
    <source>
        <dbReference type="Proteomes" id="UP000738431"/>
    </source>
</evidence>
<dbReference type="InterPro" id="IPR014222">
    <property type="entry name" value="Cyt_c_oxidase_su2"/>
</dbReference>
<name>A0ABZ1C7U8_9BACT</name>
<dbReference type="InterPro" id="IPR009056">
    <property type="entry name" value="Cyt_c-like_dom"/>
</dbReference>
<organism evidence="23 24">
    <name type="scientific">Actomonas aquatica</name>
    <dbReference type="NCBI Taxonomy" id="2866162"/>
    <lineage>
        <taxon>Bacteria</taxon>
        <taxon>Pseudomonadati</taxon>
        <taxon>Verrucomicrobiota</taxon>
        <taxon>Opitutia</taxon>
        <taxon>Opitutales</taxon>
        <taxon>Opitutaceae</taxon>
        <taxon>Actomonas</taxon>
    </lineage>
</organism>
<keyword evidence="14 19" id="KW-0472">Membrane</keyword>
<keyword evidence="5 18" id="KW-0349">Heme</keyword>
<evidence type="ECO:0000313" key="23">
    <source>
        <dbReference type="EMBL" id="WRQ87576.1"/>
    </source>
</evidence>
<dbReference type="InterPro" id="IPR002429">
    <property type="entry name" value="CcO_II-like_C"/>
</dbReference>
<keyword evidence="11 19" id="KW-1133">Transmembrane helix</keyword>
<dbReference type="PROSITE" id="PS50857">
    <property type="entry name" value="COX2_CUA"/>
    <property type="match status" value="1"/>
</dbReference>
<evidence type="ECO:0000256" key="13">
    <source>
        <dbReference type="ARBA" id="ARBA00023008"/>
    </source>
</evidence>
<keyword evidence="9" id="KW-1278">Translocase</keyword>
<protein>
    <recommendedName>
        <fullName evidence="3">cytochrome-c oxidase</fullName>
        <ecNumber evidence="3">7.1.1.9</ecNumber>
    </recommendedName>
    <alternativeName>
        <fullName evidence="17">Cytochrome aa3 subunit 2</fullName>
    </alternativeName>
    <alternativeName>
        <fullName evidence="16">Cytochrome c oxidase polypeptide II</fullName>
    </alternativeName>
</protein>
<dbReference type="SUPFAM" id="SSF81464">
    <property type="entry name" value="Cytochrome c oxidase subunit II-like, transmembrane region"/>
    <property type="match status" value="1"/>
</dbReference>
<feature type="transmembrane region" description="Helical" evidence="19">
    <location>
        <begin position="104"/>
        <end position="127"/>
    </location>
</feature>
<keyword evidence="10" id="KW-0249">Electron transport</keyword>
<evidence type="ECO:0000256" key="12">
    <source>
        <dbReference type="ARBA" id="ARBA00023004"/>
    </source>
</evidence>
<comment type="similarity">
    <text evidence="2">Belongs to the cytochrome c oxidase subunit 2 family.</text>
</comment>
<evidence type="ECO:0000256" key="11">
    <source>
        <dbReference type="ARBA" id="ARBA00022989"/>
    </source>
</evidence>
<dbReference type="Pfam" id="PF00116">
    <property type="entry name" value="COX2"/>
    <property type="match status" value="1"/>
</dbReference>
<dbReference type="InterPro" id="IPR008972">
    <property type="entry name" value="Cupredoxin"/>
</dbReference>
<dbReference type="InterPro" id="IPR036257">
    <property type="entry name" value="Cyt_c_oxidase_su2_TM_sf"/>
</dbReference>
<dbReference type="InterPro" id="IPR045187">
    <property type="entry name" value="CcO_II"/>
</dbReference>
<evidence type="ECO:0000256" key="1">
    <source>
        <dbReference type="ARBA" id="ARBA00004141"/>
    </source>
</evidence>
<evidence type="ECO:0000259" key="20">
    <source>
        <dbReference type="PROSITE" id="PS50857"/>
    </source>
</evidence>
<feature type="domain" description="Cytochrome oxidase subunit II copper A binding" evidence="20">
    <location>
        <begin position="135"/>
        <end position="257"/>
    </location>
</feature>
<dbReference type="PROSITE" id="PS50999">
    <property type="entry name" value="COX2_TM"/>
    <property type="match status" value="1"/>
</dbReference>
<dbReference type="Gene3D" id="2.60.40.420">
    <property type="entry name" value="Cupredoxins - blue copper proteins"/>
    <property type="match status" value="1"/>
</dbReference>
<keyword evidence="24" id="KW-1185">Reference proteome</keyword>
<dbReference type="RefSeq" id="WP_221030264.1">
    <property type="nucleotide sequence ID" value="NZ_CP139781.1"/>
</dbReference>
<keyword evidence="4" id="KW-0813">Transport</keyword>
<dbReference type="InterPro" id="IPR001505">
    <property type="entry name" value="Copper_CuA"/>
</dbReference>
<dbReference type="SUPFAM" id="SSF49503">
    <property type="entry name" value="Cupredoxins"/>
    <property type="match status" value="1"/>
</dbReference>
<feature type="transmembrane region" description="Helical" evidence="19">
    <location>
        <begin position="52"/>
        <end position="74"/>
    </location>
</feature>
<feature type="domain" description="Cytochrome c" evidence="22">
    <location>
        <begin position="316"/>
        <end position="436"/>
    </location>
</feature>
<comment type="function">
    <text evidence="15">Subunits I and II form the functional core of the enzyme complex. Electrons originating in cytochrome c are transferred via heme a and Cu(A) to the binuclear center formed by heme a3 and Cu(B).</text>
</comment>
<dbReference type="PROSITE" id="PS51007">
    <property type="entry name" value="CYTC"/>
    <property type="match status" value="1"/>
</dbReference>
<evidence type="ECO:0000259" key="22">
    <source>
        <dbReference type="PROSITE" id="PS51007"/>
    </source>
</evidence>
<keyword evidence="12 18" id="KW-0408">Iron</keyword>
<evidence type="ECO:0000256" key="2">
    <source>
        <dbReference type="ARBA" id="ARBA00007866"/>
    </source>
</evidence>
<dbReference type="PANTHER" id="PTHR22888:SF9">
    <property type="entry name" value="CYTOCHROME C OXIDASE SUBUNIT 2"/>
    <property type="match status" value="1"/>
</dbReference>
<dbReference type="Proteomes" id="UP000738431">
    <property type="component" value="Chromosome"/>
</dbReference>
<evidence type="ECO:0000256" key="4">
    <source>
        <dbReference type="ARBA" id="ARBA00022448"/>
    </source>
</evidence>